<protein>
    <submittedName>
        <fullName evidence="2">Uncharacterized protein</fullName>
    </submittedName>
</protein>
<accession>A0A1H2RSA3</accession>
<dbReference type="Proteomes" id="UP000183076">
    <property type="component" value="Unassembled WGS sequence"/>
</dbReference>
<evidence type="ECO:0000256" key="1">
    <source>
        <dbReference type="SAM" id="Phobius"/>
    </source>
</evidence>
<organism evidence="2 3">
    <name type="scientific">Sulfitobacter pontiacus</name>
    <dbReference type="NCBI Taxonomy" id="60137"/>
    <lineage>
        <taxon>Bacteria</taxon>
        <taxon>Pseudomonadati</taxon>
        <taxon>Pseudomonadota</taxon>
        <taxon>Alphaproteobacteria</taxon>
        <taxon>Rhodobacterales</taxon>
        <taxon>Roseobacteraceae</taxon>
        <taxon>Sulfitobacter</taxon>
    </lineage>
</organism>
<dbReference type="AlphaFoldDB" id="A0A1H2RSA3"/>
<dbReference type="STRING" id="60137.SAMN04488041_101605"/>
<evidence type="ECO:0000313" key="3">
    <source>
        <dbReference type="Proteomes" id="UP000183076"/>
    </source>
</evidence>
<keyword evidence="1" id="KW-1133">Transmembrane helix</keyword>
<sequence>MTQLEIPKGEIGQIRLFAVNRPIDELARDLRNDSKEALIADLLGRPMPEGAAELFPVSDLTGVGLASYLGDGYAVPREQISRDRARLDALDGYVLLLFSSAFDGQEATLDLGPELTMIGTYGEAQPDMSVTPLEADSAQPYTGAADMTPKSPPKGGAGGMIVLLAVIVLIGLILWWLL</sequence>
<name>A0A1H2RSA3_9RHOB</name>
<dbReference type="GeneID" id="94019921"/>
<gene>
    <name evidence="2" type="ORF">SAMN04488041_101605</name>
</gene>
<evidence type="ECO:0000313" key="2">
    <source>
        <dbReference type="EMBL" id="SDW22403.1"/>
    </source>
</evidence>
<keyword evidence="1" id="KW-0472">Membrane</keyword>
<feature type="transmembrane region" description="Helical" evidence="1">
    <location>
        <begin position="157"/>
        <end position="177"/>
    </location>
</feature>
<reference evidence="3" key="1">
    <citation type="submission" date="2016-10" db="EMBL/GenBank/DDBJ databases">
        <authorList>
            <person name="Varghese N."/>
            <person name="Submissions S."/>
        </authorList>
    </citation>
    <scope>NUCLEOTIDE SEQUENCE [LARGE SCALE GENOMIC DNA]</scope>
    <source>
        <strain evidence="3">DSM 10014</strain>
    </source>
</reference>
<dbReference type="EMBL" id="FNNB01000001">
    <property type="protein sequence ID" value="SDW22403.1"/>
    <property type="molecule type" value="Genomic_DNA"/>
</dbReference>
<proteinExistence type="predicted"/>
<keyword evidence="1" id="KW-0812">Transmembrane</keyword>
<dbReference type="RefSeq" id="WP_037944808.1">
    <property type="nucleotide sequence ID" value="NZ_CP160849.1"/>
</dbReference>